<feature type="compositionally biased region" description="Polar residues" evidence="3">
    <location>
        <begin position="3138"/>
        <end position="3153"/>
    </location>
</feature>
<feature type="transmembrane region" description="Helical" evidence="4">
    <location>
        <begin position="32"/>
        <end position="54"/>
    </location>
</feature>
<feature type="compositionally biased region" description="Basic and acidic residues" evidence="3">
    <location>
        <begin position="3124"/>
        <end position="3136"/>
    </location>
</feature>
<feature type="compositionally biased region" description="Polar residues" evidence="3">
    <location>
        <begin position="1321"/>
        <end position="1344"/>
    </location>
</feature>
<dbReference type="SUPFAM" id="SSF50156">
    <property type="entry name" value="PDZ domain-like"/>
    <property type="match status" value="1"/>
</dbReference>
<feature type="region of interest" description="Disordered" evidence="3">
    <location>
        <begin position="3100"/>
        <end position="3214"/>
    </location>
</feature>
<dbReference type="EMBL" id="CALNXJ010000007">
    <property type="protein sequence ID" value="CAH3044619.1"/>
    <property type="molecule type" value="Genomic_DNA"/>
</dbReference>
<dbReference type="PROSITE" id="PS50106">
    <property type="entry name" value="PDZ"/>
    <property type="match status" value="1"/>
</dbReference>
<feature type="region of interest" description="Disordered" evidence="3">
    <location>
        <begin position="411"/>
        <end position="433"/>
    </location>
</feature>
<evidence type="ECO:0000256" key="1">
    <source>
        <dbReference type="ARBA" id="ARBA00004123"/>
    </source>
</evidence>
<feature type="region of interest" description="Disordered" evidence="3">
    <location>
        <begin position="1241"/>
        <end position="1365"/>
    </location>
</feature>
<comment type="subcellular location">
    <subcellularLocation>
        <location evidence="1">Nucleus</location>
    </subcellularLocation>
</comment>
<sequence>MVIKSTLLVCLIICCQSSHVRAASECTGAIVASVFGTIGVILLIAGIAILVWCCRQKRSGKLSSRSSIETASEPEISLGTKAKGGQIGLNGHGTPVTFSHHYKEEAPSAAYNTRGVVNPAFGGQREVLIEMPSRDDGEVKIDMDGDGKFKLPSCNEGEVKIDMGGDPDKEIPTVNLDMDTDLGMNVANGSSLKMSPRDAQLSDVEFQHNKPSGTGFPGGNIPGSDVDIAFEGSSKPTFNVDAPRNMVSDETIDVDLDRPESGGFGLLIARDKTLPPPALFVREVTPGGVAARTGLLDKGDKIIGINGTPIEGLAHDKAMHLLRNDDKPRLRLTLLKNLSPGQNGSLDLSERSRDLSKTIDESCAIDLEPGLEAGSPSLDVEGLQGSADLGETETSLSKPEFEGDIPQARIAGPNMKPHNLQGSPSNLSLPSPKTKRAKCFSCVSKGDKGEPYTRGKTSNRMDWDRPNSYSPNIKTSQGRLKTQLSGPSVDASSGVLKGSKENVNVPAAGGLNLPSSKKKRGNCFSCAGDGNKEDPYRKTKGNVGFDLSGPDGSPEMVEPRKMDITASAPEFHELGETNDLDLRTTGPDFHIEGPNKGISTRLPEVSLQAKDPRTNTPDVSLPSGSTTIGLSGSGNMSSERPKVEIDANSPEIDGPKGRFDTEISAPHADISHGKPGGPEAKVTAPSGQLNLPSSKRKRGTCLSCAGDADKDDPYRKTQTQGSVGYNLSGPDGSLEMEKPSKMDISASAPDFQGHEETKDLSFKTTAPDFDIEGPNKGISTGPPEISLHTKDPSINTPDVSIPSGSTDIGLSGTGDITSKRPRVQAEANSPDIDGPKGRFDTDISAPNADISQGKLRGPSAQVDAPSGKLNVPSIKKKRVNCLSCAGDDDKDGPYGKTRGNVGYDFSGPDGSMEMEKRSKVALNTSRPDFQGHAVTKDIGLKTSGPDFDIEGPNKQISTGPTEISLHAKDPSINAPDVSFPSGNTHIGLSGEGEISTERPRFEIEANSPDINGPKGGFDTDISALGADISHGKMRGPKAQGNAPSGELNLPSTKRKGVNCLSCAGDGDKDDPYKKSKGNVGFDDLNGPDGSLVMEKPRKVDISASAPDFQGHEETTDLGFKTTRPDIDMERPNKRILTGLPEVSVHATDPSENAADVSIPYGSTDIGLSGEGNISKKRSSAKKDANYPGIDGPEGRLGTDISAPDANVSHGKLRGPTVQGNAPSGELNLHSTKRKGVNCLSCAGDGDKDDPYKKSKGNVGFDLRGPDESLEMKKLEIQASSPDIDGRKGRFNTDTSDFDIEGENKRISTGPPEICLPEEDPSINTPDKTFPPGSTNIGLSRTGDISSKRPKAKIDTNPIDIDASSGVLKGSKENVNVPAAGGLNFPSSKKKRGNCFSCAGDGNKEDPYRKTKGNVGFDLSGPDGSPEMVEPRKMDITASAPEFHELGETNDLDLRTTGPDFHIEGPNKGISTRLPEVSLQAKDPRTNTPDVSLPSGSTTIGLSGSGNISSERPKVEIDANSPEIDGPKGRFDTEISAPHADISHGKPGGPEAKVTAPSGQLNLPSSKRKRGTCLSCAGDADKDDPYRKTQTQGSVGYNLSGPDGSLEMEKPSKMDISASAPDFQGHEETKDLSFKTTAPDFDIEGPNKGISTGPPEISLHTKDPSINTPDVSIPSESTDIGLSGTEDITSKRPRVQAEANSPDIDGPKGRFDTDISAPNADISQGRLRGPRAQVDAPSGISTGTPEISLHGKDPSINTPDVSMPSGDTGFNLSRTGNVSSERPSVEVQGNSPGIDGPEGRFERDISGPDVDVSDGKLQGHRATVNAPSGELNLSSSKKRRVNCLACAGDGDEEDPYRKTKGSVGYNISGPDGSLEMEKPSKVDISTSGLDFDGRKTTEGLELSTIVPDVDSQGPKKGISLEPPDISDNFTDTDPSAEKSKICLNSPVLYDPSIGGSGFDAPKNSYETSTISGSSLGRIFDNTDIQRSKFDLDALNIEKPDFGSEPPSRGAGIQDIKGPDFSHEKHDLSGPSMGRVENDIGIDGFDPSMNSSRVSVERPDISGPSFDTTASDIDLGVADKPSTDSDGFDIPKPRGKEMHRTKSDIFMPSAGGISVHAPAVDLRQQLEADMKGLDVDAPELDFTVSSPNKKRASLEPVDMKGLRGKSFEGDVDWGISTSTPKDSGGIDFDANPVEGDVEFASTYDNIELHSKPESLPSVAYEEPHSLQRYDEIRPEMELRLLSPNQPNESDLNFDADISDANLHVDNWKPGEMNLVKVEENVTVCSASVQEPSSPSRILTLDREIKQRIELELPGHEGTDTPSSLKRKSNSSSSSSSSSSDAEDDKEKKSKRKKKSKLPQVFRKSSNSSASSKESGSSSKKKASERKSSTSSSSSDDDNEDQNRPAADFVSGLNLKKQKPKTSSSSSSSDEGSFGLNHQDLLKRKKSRRSSSSDEAKENDKKKQTYKVDDRTFTSVADEIKEPGKSGSITFDIQEEVTHDSLMLSGKISSKEQKPTSSSSSSDEEISSYNVSELNDLPKAKDQATTETKREEDDLPSSLDLSLHQYKAVDYVVTHNYASETQDTNPSGVEEDPFVVVSRSLKRPYQDTEHEDELTVSSIELQFNEPPGEVSNHLDYPCRVAQVEEDDGAFVQEEGVVPLFKFRSLDYDVPDVSVLSKPSKESDAPNLLSPNQRDRVSPTWDIQAHTFEDVSHVTIQDDLPTGDENHEIREQSLIIVTRSLKRTSPVIEDADDIREEKSPNFSNSMEIQATEPSHDFYLEYPQNNKVFLLDEQNGHLTDEEQISQHTKEREIPDISAQLAALNYTEDEPRLKSDSPTKAEDNVKSPREKSPKEISRRGSNSRLWDLMQGYLIEQPILSDNDTNSESRSKNTEEHNEEGEQVFYETKPIEIIDSSISEKTQESLNVVTYQIHIDDHEHPKERSGVLEDGDTALKASKPDLVSFDAKPVEDSRATTSYSTSITKVESSFAYVNLTPVMTETDSELGAVDRLDTAKDEHHTSVTDVKSSVQEVTVISNSSQIEPISLQVDIGAIKPVSKYQTTSWKKEVSVPADVDDKNDDPWMRHYSRGLQQGTLYQPLYAKSPERDPYLGERRGVSLSKVPHVKGVKTSGEKERERSRYSIEGRTSIQSASYQVSTDGKSMLRGLEAVPRVRTPESLFSSRDDREQSQKSQPESVGGDPSTGASTSGPSVQSLRSFWDK</sequence>
<feature type="compositionally biased region" description="Low complexity" evidence="3">
    <location>
        <begin position="2512"/>
        <end position="2529"/>
    </location>
</feature>
<feature type="region of interest" description="Disordered" evidence="3">
    <location>
        <begin position="1442"/>
        <end position="1609"/>
    </location>
</feature>
<feature type="compositionally biased region" description="Polar residues" evidence="3">
    <location>
        <begin position="716"/>
        <end position="725"/>
    </location>
</feature>
<feature type="signal peptide" evidence="5">
    <location>
        <begin position="1"/>
        <end position="22"/>
    </location>
</feature>
<reference evidence="7 8" key="1">
    <citation type="submission" date="2022-05" db="EMBL/GenBank/DDBJ databases">
        <authorList>
            <consortium name="Genoscope - CEA"/>
            <person name="William W."/>
        </authorList>
    </citation>
    <scope>NUCLEOTIDE SEQUENCE [LARGE SCALE GENOMIC DNA]</scope>
</reference>
<feature type="region of interest" description="Disordered" evidence="3">
    <location>
        <begin position="765"/>
        <end position="871"/>
    </location>
</feature>
<dbReference type="SMART" id="SM00228">
    <property type="entry name" value="PDZ"/>
    <property type="match status" value="1"/>
</dbReference>
<feature type="region of interest" description="Disordered" evidence="3">
    <location>
        <begin position="367"/>
        <end position="399"/>
    </location>
</feature>
<evidence type="ECO:0000313" key="7">
    <source>
        <dbReference type="EMBL" id="CAH3044619.1"/>
    </source>
</evidence>
<dbReference type="Gene3D" id="2.30.42.10">
    <property type="match status" value="1"/>
</dbReference>
<feature type="compositionally biased region" description="Low complexity" evidence="3">
    <location>
        <begin position="2361"/>
        <end position="2375"/>
    </location>
</feature>
<keyword evidence="2" id="KW-0539">Nucleus</keyword>
<feature type="region of interest" description="Disordered" evidence="3">
    <location>
        <begin position="450"/>
        <end position="496"/>
    </location>
</feature>
<dbReference type="InterPro" id="IPR036034">
    <property type="entry name" value="PDZ_sf"/>
</dbReference>
<feature type="compositionally biased region" description="Basic and acidic residues" evidence="3">
    <location>
        <begin position="450"/>
        <end position="465"/>
    </location>
</feature>
<evidence type="ECO:0000256" key="5">
    <source>
        <dbReference type="SAM" id="SignalP"/>
    </source>
</evidence>
<feature type="compositionally biased region" description="Basic and acidic residues" evidence="3">
    <location>
        <begin position="1122"/>
        <end position="1132"/>
    </location>
</feature>
<protein>
    <recommendedName>
        <fullName evidence="6">PDZ domain-containing protein</fullName>
    </recommendedName>
</protein>
<feature type="region of interest" description="Disordered" evidence="3">
    <location>
        <begin position="1995"/>
        <end position="2094"/>
    </location>
</feature>
<feature type="compositionally biased region" description="Low complexity" evidence="3">
    <location>
        <begin position="1491"/>
        <end position="1509"/>
    </location>
</feature>
<keyword evidence="4" id="KW-0812">Transmembrane</keyword>
<feature type="region of interest" description="Disordered" evidence="3">
    <location>
        <begin position="2673"/>
        <end position="2692"/>
    </location>
</feature>
<feature type="region of interest" description="Disordered" evidence="3">
    <location>
        <begin position="1636"/>
        <end position="1833"/>
    </location>
</feature>
<feature type="domain" description="PDZ" evidence="6">
    <location>
        <begin position="253"/>
        <end position="324"/>
    </location>
</feature>
<feature type="region of interest" description="Disordered" evidence="3">
    <location>
        <begin position="535"/>
        <end position="554"/>
    </location>
</feature>
<dbReference type="CDD" id="cd00136">
    <property type="entry name" value="PDZ_canonical"/>
    <property type="match status" value="1"/>
</dbReference>
<feature type="compositionally biased region" description="Basic and acidic residues" evidence="3">
    <location>
        <begin position="2015"/>
        <end position="2026"/>
    </location>
</feature>
<feature type="region of interest" description="Disordered" evidence="3">
    <location>
        <begin position="2822"/>
        <end position="2855"/>
    </location>
</feature>
<feature type="region of interest" description="Disordered" evidence="3">
    <location>
        <begin position="608"/>
        <end position="738"/>
    </location>
</feature>
<dbReference type="GO" id="GO:0043484">
    <property type="term" value="P:regulation of RNA splicing"/>
    <property type="evidence" value="ECO:0007669"/>
    <property type="project" value="TreeGrafter"/>
</dbReference>
<feature type="compositionally biased region" description="Polar residues" evidence="3">
    <location>
        <begin position="467"/>
        <end position="486"/>
    </location>
</feature>
<gene>
    <name evidence="7" type="ORF">PMEA_00031286</name>
</gene>
<feature type="compositionally biased region" description="Basic and acidic residues" evidence="3">
    <location>
        <begin position="2448"/>
        <end position="2481"/>
    </location>
</feature>
<dbReference type="GO" id="GO:0005634">
    <property type="term" value="C:nucleus"/>
    <property type="evidence" value="ECO:0007669"/>
    <property type="project" value="UniProtKB-SubCell"/>
</dbReference>
<keyword evidence="4" id="KW-1133">Transmembrane helix</keyword>
<feature type="compositionally biased region" description="Polar residues" evidence="3">
    <location>
        <begin position="420"/>
        <end position="431"/>
    </location>
</feature>
<feature type="chain" id="PRO_5043773604" description="PDZ domain-containing protein" evidence="5">
    <location>
        <begin position="23"/>
        <end position="3214"/>
    </location>
</feature>
<feature type="region of interest" description="Disordered" evidence="3">
    <location>
        <begin position="2166"/>
        <end position="2190"/>
    </location>
</feature>
<keyword evidence="4" id="KW-0472">Membrane</keyword>
<feature type="compositionally biased region" description="Basic and acidic residues" evidence="3">
    <location>
        <begin position="3100"/>
        <end position="3109"/>
    </location>
</feature>
<dbReference type="PANTHER" id="PTHR23348">
    <property type="entry name" value="PERIAXIN/AHNAK"/>
    <property type="match status" value="1"/>
</dbReference>
<dbReference type="InterPro" id="IPR052082">
    <property type="entry name" value="Myelin_sheath_structural"/>
</dbReference>
<evidence type="ECO:0000256" key="2">
    <source>
        <dbReference type="ARBA" id="ARBA00023242"/>
    </source>
</evidence>
<feature type="region of interest" description="Disordered" evidence="3">
    <location>
        <begin position="2308"/>
        <end position="2557"/>
    </location>
</feature>
<dbReference type="GO" id="GO:0005737">
    <property type="term" value="C:cytoplasm"/>
    <property type="evidence" value="ECO:0007669"/>
    <property type="project" value="TreeGrafter"/>
</dbReference>
<dbReference type="Proteomes" id="UP001159428">
    <property type="component" value="Unassembled WGS sequence"/>
</dbReference>
<feature type="compositionally biased region" description="Basic and acidic residues" evidence="3">
    <location>
        <begin position="2823"/>
        <end position="2852"/>
    </location>
</feature>
<feature type="compositionally biased region" description="Polar residues" evidence="3">
    <location>
        <begin position="792"/>
        <end position="808"/>
    </location>
</feature>
<dbReference type="PANTHER" id="PTHR23348:SF16">
    <property type="entry name" value="LEUCINE RICH REPEAT FAMILY PROTEIN"/>
    <property type="match status" value="1"/>
</dbReference>
<feature type="compositionally biased region" description="Polar residues" evidence="3">
    <location>
        <begin position="1767"/>
        <end position="1790"/>
    </location>
</feature>
<feature type="region of interest" description="Disordered" evidence="3">
    <location>
        <begin position="2871"/>
        <end position="2895"/>
    </location>
</feature>
<feature type="compositionally biased region" description="Low complexity" evidence="3">
    <location>
        <begin position="2327"/>
        <end position="2337"/>
    </location>
</feature>
<feature type="region of interest" description="Disordered" evidence="3">
    <location>
        <begin position="1846"/>
        <end position="1936"/>
    </location>
</feature>
<organism evidence="7 8">
    <name type="scientific">Pocillopora meandrina</name>
    <dbReference type="NCBI Taxonomy" id="46732"/>
    <lineage>
        <taxon>Eukaryota</taxon>
        <taxon>Metazoa</taxon>
        <taxon>Cnidaria</taxon>
        <taxon>Anthozoa</taxon>
        <taxon>Hexacorallia</taxon>
        <taxon>Scleractinia</taxon>
        <taxon>Astrocoeniina</taxon>
        <taxon>Pocilloporidae</taxon>
        <taxon>Pocillopora</taxon>
    </lineage>
</organism>
<feature type="compositionally biased region" description="Basic and acidic residues" evidence="3">
    <location>
        <begin position="2880"/>
        <end position="2889"/>
    </location>
</feature>
<name>A0AAU9W354_9CNID</name>
<evidence type="ECO:0000256" key="4">
    <source>
        <dbReference type="SAM" id="Phobius"/>
    </source>
</evidence>
<proteinExistence type="predicted"/>
<feature type="region of interest" description="Disordered" evidence="3">
    <location>
        <begin position="1398"/>
        <end position="1429"/>
    </location>
</feature>
<evidence type="ECO:0000259" key="6">
    <source>
        <dbReference type="PROSITE" id="PS50106"/>
    </source>
</evidence>
<dbReference type="Pfam" id="PF00595">
    <property type="entry name" value="PDZ"/>
    <property type="match status" value="1"/>
</dbReference>
<feature type="region of interest" description="Disordered" evidence="3">
    <location>
        <begin position="883"/>
        <end position="1229"/>
    </location>
</feature>
<feature type="compositionally biased region" description="Basic and acidic residues" evidence="3">
    <location>
        <begin position="1796"/>
        <end position="1805"/>
    </location>
</feature>
<comment type="caution">
    <text evidence="7">The sequence shown here is derived from an EMBL/GenBank/DDBJ whole genome shotgun (WGS) entry which is preliminary data.</text>
</comment>
<feature type="compositionally biased region" description="Polar residues" evidence="3">
    <location>
        <begin position="1587"/>
        <end position="1596"/>
    </location>
</feature>
<evidence type="ECO:0000256" key="3">
    <source>
        <dbReference type="SAM" id="MobiDB-lite"/>
    </source>
</evidence>
<keyword evidence="5" id="KW-0732">Signal</keyword>
<keyword evidence="8" id="KW-1185">Reference proteome</keyword>
<feature type="compositionally biased region" description="Polar residues" evidence="3">
    <location>
        <begin position="3196"/>
        <end position="3214"/>
    </location>
</feature>
<feature type="compositionally biased region" description="Polar residues" evidence="3">
    <location>
        <begin position="1663"/>
        <end position="1679"/>
    </location>
</feature>
<evidence type="ECO:0000313" key="8">
    <source>
        <dbReference type="Proteomes" id="UP001159428"/>
    </source>
</evidence>
<accession>A0AAU9W354</accession>
<feature type="compositionally biased region" description="Basic and acidic residues" evidence="3">
    <location>
        <begin position="1263"/>
        <end position="1275"/>
    </location>
</feature>
<dbReference type="InterPro" id="IPR001478">
    <property type="entry name" value="PDZ"/>
</dbReference>
<feature type="compositionally biased region" description="Basic and acidic residues" evidence="3">
    <location>
        <begin position="2533"/>
        <end position="2549"/>
    </location>
</feature>
<feature type="compositionally biased region" description="Low complexity" evidence="3">
    <location>
        <begin position="620"/>
        <end position="634"/>
    </location>
</feature>